<protein>
    <submittedName>
        <fullName evidence="7">Uncharacterized protein</fullName>
    </submittedName>
</protein>
<keyword evidence="5 6" id="KW-0472">Membrane</keyword>
<dbReference type="GO" id="GO:0016020">
    <property type="term" value="C:membrane"/>
    <property type="evidence" value="ECO:0007669"/>
    <property type="project" value="UniProtKB-SubCell"/>
</dbReference>
<dbReference type="Proteomes" id="UP000295192">
    <property type="component" value="Unassembled WGS sequence"/>
</dbReference>
<evidence type="ECO:0000313" key="7">
    <source>
        <dbReference type="EMBL" id="TDG41029.1"/>
    </source>
</evidence>
<dbReference type="OMA" id="WARILIV"/>
<organism evidence="7 8">
    <name type="scientific">Drosophila navojoa</name>
    <name type="common">Fruit fly</name>
    <dbReference type="NCBI Taxonomy" id="7232"/>
    <lineage>
        <taxon>Eukaryota</taxon>
        <taxon>Metazoa</taxon>
        <taxon>Ecdysozoa</taxon>
        <taxon>Arthropoda</taxon>
        <taxon>Hexapoda</taxon>
        <taxon>Insecta</taxon>
        <taxon>Pterygota</taxon>
        <taxon>Neoptera</taxon>
        <taxon>Endopterygota</taxon>
        <taxon>Diptera</taxon>
        <taxon>Brachycera</taxon>
        <taxon>Muscomorpha</taxon>
        <taxon>Ephydroidea</taxon>
        <taxon>Drosophilidae</taxon>
        <taxon>Drosophila</taxon>
    </lineage>
</organism>
<keyword evidence="3 6" id="KW-0812">Transmembrane</keyword>
<evidence type="ECO:0000256" key="6">
    <source>
        <dbReference type="SAM" id="Phobius"/>
    </source>
</evidence>
<evidence type="ECO:0000256" key="3">
    <source>
        <dbReference type="ARBA" id="ARBA00022692"/>
    </source>
</evidence>
<feature type="transmembrane region" description="Helical" evidence="6">
    <location>
        <begin position="53"/>
        <end position="75"/>
    </location>
</feature>
<feature type="transmembrane region" description="Helical" evidence="6">
    <location>
        <begin position="96"/>
        <end position="118"/>
    </location>
</feature>
<name>A0A484AWP8_DRONA</name>
<keyword evidence="8" id="KW-1185">Reference proteome</keyword>
<reference evidence="7 8" key="1">
    <citation type="journal article" date="2019" name="J. Hered.">
        <title>An Improved Genome Assembly for Drosophila navojoa, the Basal Species in the mojavensis Cluster.</title>
        <authorList>
            <person name="Vanderlinde T."/>
            <person name="Dupim E.G."/>
            <person name="Nazario-Yepiz N.O."/>
            <person name="Carvalho A.B."/>
        </authorList>
    </citation>
    <scope>NUCLEOTIDE SEQUENCE [LARGE SCALE GENOMIC DNA]</scope>
    <source>
        <strain evidence="7">Navoj_Jal97</strain>
        <tissue evidence="7">Whole organism</tissue>
    </source>
</reference>
<dbReference type="EMBL" id="LSRL02000433">
    <property type="protein sequence ID" value="TDG41029.1"/>
    <property type="molecule type" value="Genomic_DNA"/>
</dbReference>
<comment type="subcellular location">
    <subcellularLocation>
        <location evidence="1">Membrane</location>
        <topology evidence="1">Multi-pass membrane protein</topology>
    </subcellularLocation>
</comment>
<comment type="similarity">
    <text evidence="2">Belongs to the SURF4 family.</text>
</comment>
<proteinExistence type="inferred from homology"/>
<evidence type="ECO:0000256" key="4">
    <source>
        <dbReference type="ARBA" id="ARBA00022989"/>
    </source>
</evidence>
<gene>
    <name evidence="7" type="ORF">AWZ03_012548</name>
</gene>
<evidence type="ECO:0000256" key="2">
    <source>
        <dbReference type="ARBA" id="ARBA00006945"/>
    </source>
</evidence>
<feature type="transmembrane region" description="Helical" evidence="6">
    <location>
        <begin position="124"/>
        <end position="144"/>
    </location>
</feature>
<comment type="caution">
    <text evidence="7">The sequence shown here is derived from an EMBL/GenBank/DDBJ whole genome shotgun (WGS) entry which is preliminary data.</text>
</comment>
<dbReference type="STRING" id="7232.A0A484AWP8"/>
<evidence type="ECO:0000256" key="5">
    <source>
        <dbReference type="ARBA" id="ARBA00023136"/>
    </source>
</evidence>
<dbReference type="Pfam" id="PF02077">
    <property type="entry name" value="SURF4"/>
    <property type="match status" value="1"/>
</dbReference>
<evidence type="ECO:0000313" key="8">
    <source>
        <dbReference type="Proteomes" id="UP000295192"/>
    </source>
</evidence>
<evidence type="ECO:0000256" key="1">
    <source>
        <dbReference type="ARBA" id="ARBA00004141"/>
    </source>
</evidence>
<feature type="transmembrane region" description="Helical" evidence="6">
    <location>
        <begin position="200"/>
        <end position="223"/>
    </location>
</feature>
<sequence>MEPISVDVRSVVEVVARFCIICIFLADSVHLLTEWNLERALLNLNWHCGDRFANFYIVTILVSQLVACSLVFFASKRHLAAGLLSLLISLRIGSNPMLWSLDMYADICALMLIIVVATVPHHRFLRFGFLIVAYMIFKSINDGLFWRFIYRYGIKIMIAVVLSGFHLKWSTVFMLVLFVVQSFKAYAWWMLPYSVSNMPIIFYLRFKFWHLVSLVGGLIFSAVNFQER</sequence>
<feature type="transmembrane region" description="Helical" evidence="6">
    <location>
        <begin position="12"/>
        <end position="33"/>
    </location>
</feature>
<dbReference type="OrthoDB" id="7859621at2759"/>
<accession>A0A484AWP8</accession>
<dbReference type="AlphaFoldDB" id="A0A484AWP8"/>
<dbReference type="InterPro" id="IPR002995">
    <property type="entry name" value="Surf4"/>
</dbReference>
<keyword evidence="4 6" id="KW-1133">Transmembrane helix</keyword>
<feature type="transmembrane region" description="Helical" evidence="6">
    <location>
        <begin position="156"/>
        <end position="180"/>
    </location>
</feature>